<accession>A0A917P4B0</accession>
<dbReference type="EMBL" id="BMOE01000001">
    <property type="protein sequence ID" value="GGJ61042.1"/>
    <property type="molecule type" value="Genomic_DNA"/>
</dbReference>
<reference evidence="1" key="2">
    <citation type="submission" date="2020-09" db="EMBL/GenBank/DDBJ databases">
        <authorList>
            <person name="Sun Q."/>
            <person name="Ohkuma M."/>
        </authorList>
    </citation>
    <scope>NUCLEOTIDE SEQUENCE</scope>
    <source>
        <strain evidence="1">JCM 14371</strain>
    </source>
</reference>
<name>A0A917P4B0_9DEIO</name>
<dbReference type="AlphaFoldDB" id="A0A917P4B0"/>
<evidence type="ECO:0000313" key="2">
    <source>
        <dbReference type="Proteomes" id="UP000635726"/>
    </source>
</evidence>
<gene>
    <name evidence="1" type="ORF">GCM10008939_00960</name>
</gene>
<evidence type="ECO:0000313" key="1">
    <source>
        <dbReference type="EMBL" id="GGJ61042.1"/>
    </source>
</evidence>
<proteinExistence type="predicted"/>
<reference evidence="1" key="1">
    <citation type="journal article" date="2014" name="Int. J. Syst. Evol. Microbiol.">
        <title>Complete genome sequence of Corynebacterium casei LMG S-19264T (=DSM 44701T), isolated from a smear-ripened cheese.</title>
        <authorList>
            <consortium name="US DOE Joint Genome Institute (JGI-PGF)"/>
            <person name="Walter F."/>
            <person name="Albersmeier A."/>
            <person name="Kalinowski J."/>
            <person name="Ruckert C."/>
        </authorList>
    </citation>
    <scope>NUCLEOTIDE SEQUENCE</scope>
    <source>
        <strain evidence="1">JCM 14371</strain>
    </source>
</reference>
<comment type="caution">
    <text evidence="1">The sequence shown here is derived from an EMBL/GenBank/DDBJ whole genome shotgun (WGS) entry which is preliminary data.</text>
</comment>
<protein>
    <submittedName>
        <fullName evidence="1">Uncharacterized protein</fullName>
    </submittedName>
</protein>
<organism evidence="1 2">
    <name type="scientific">Deinococcus aquiradiocola</name>
    <dbReference type="NCBI Taxonomy" id="393059"/>
    <lineage>
        <taxon>Bacteria</taxon>
        <taxon>Thermotogati</taxon>
        <taxon>Deinococcota</taxon>
        <taxon>Deinococci</taxon>
        <taxon>Deinococcales</taxon>
        <taxon>Deinococcaceae</taxon>
        <taxon>Deinococcus</taxon>
    </lineage>
</organism>
<sequence>MQSAGRDCCAGCSGSVRVVPASGAWVAGTDVGELIAEVYSRVHEENLKVLTEGGPSTRTVKIGAGLPGGAVG</sequence>
<dbReference type="Proteomes" id="UP000635726">
    <property type="component" value="Unassembled WGS sequence"/>
</dbReference>
<keyword evidence="2" id="KW-1185">Reference proteome</keyword>